<dbReference type="GO" id="GO:0005634">
    <property type="term" value="C:nucleus"/>
    <property type="evidence" value="ECO:0007669"/>
    <property type="project" value="TreeGrafter"/>
</dbReference>
<evidence type="ECO:0000259" key="1">
    <source>
        <dbReference type="Pfam" id="PF21182"/>
    </source>
</evidence>
<feature type="domain" description="Zinc finger protein ZFPM1/2 PR" evidence="1">
    <location>
        <begin position="46"/>
        <end position="123"/>
    </location>
</feature>
<comment type="caution">
    <text evidence="2">The sequence shown here is derived from an EMBL/GenBank/DDBJ whole genome shotgun (WGS) entry which is preliminary data.</text>
</comment>
<dbReference type="GO" id="GO:0007507">
    <property type="term" value="P:heart development"/>
    <property type="evidence" value="ECO:0007669"/>
    <property type="project" value="TreeGrafter"/>
</dbReference>
<proteinExistence type="predicted"/>
<protein>
    <submittedName>
        <fullName evidence="2">Zinc finger protein ZFPM2</fullName>
    </submittedName>
</protein>
<accession>A0A9W7WRD5</accession>
<dbReference type="InterPro" id="IPR039746">
    <property type="entry name" value="FOG"/>
</dbReference>
<organism evidence="2 3">
    <name type="scientific">Triplophysa rosa</name>
    <name type="common">Cave loach</name>
    <dbReference type="NCBI Taxonomy" id="992332"/>
    <lineage>
        <taxon>Eukaryota</taxon>
        <taxon>Metazoa</taxon>
        <taxon>Chordata</taxon>
        <taxon>Craniata</taxon>
        <taxon>Vertebrata</taxon>
        <taxon>Euteleostomi</taxon>
        <taxon>Actinopterygii</taxon>
        <taxon>Neopterygii</taxon>
        <taxon>Teleostei</taxon>
        <taxon>Ostariophysi</taxon>
        <taxon>Cypriniformes</taxon>
        <taxon>Nemacheilidae</taxon>
        <taxon>Triplophysa</taxon>
    </lineage>
</organism>
<sequence length="150" mass="16665">MSAAYSFSGPAGGKELWCCHRVLLQYKDKADKSHSLRDKSSSVTGELDLFNKDGERRILSRQQLPVGTTWGPFDGKIKLNTDSQKTKGSVPLVLNAGPRWLLDMTWQGSDDNRNNCVVYSKEKHKTQSVSPSGLQSVIFSFTIAVKTQQT</sequence>
<gene>
    <name evidence="2" type="ORF">IRJ41_014093</name>
</gene>
<name>A0A9W7WRD5_TRIRA</name>
<dbReference type="PANTHER" id="PTHR12958:SF5">
    <property type="entry name" value="ZINC FINGER PROTEIN ZFPM2"/>
    <property type="match status" value="1"/>
</dbReference>
<evidence type="ECO:0000313" key="3">
    <source>
        <dbReference type="Proteomes" id="UP001059041"/>
    </source>
</evidence>
<dbReference type="InterPro" id="IPR049361">
    <property type="entry name" value="ZFPM1/2_PR"/>
</dbReference>
<dbReference type="GO" id="GO:0000122">
    <property type="term" value="P:negative regulation of transcription by RNA polymerase II"/>
    <property type="evidence" value="ECO:0007669"/>
    <property type="project" value="TreeGrafter"/>
</dbReference>
<dbReference type="Pfam" id="PF21182">
    <property type="entry name" value="FOG1-like_PR"/>
    <property type="match status" value="1"/>
</dbReference>
<dbReference type="PANTHER" id="PTHR12958">
    <property type="entry name" value="FRIEND OF GATA2-RELATED"/>
    <property type="match status" value="1"/>
</dbReference>
<dbReference type="AlphaFoldDB" id="A0A9W7WRD5"/>
<reference evidence="2" key="1">
    <citation type="submission" date="2021-02" db="EMBL/GenBank/DDBJ databases">
        <title>Comparative genomics reveals that relaxation of natural selection precedes convergent phenotypic evolution of cavefish.</title>
        <authorList>
            <person name="Peng Z."/>
        </authorList>
    </citation>
    <scope>NUCLEOTIDE SEQUENCE</scope>
    <source>
        <tissue evidence="2">Muscle</tissue>
    </source>
</reference>
<keyword evidence="3" id="KW-1185">Reference proteome</keyword>
<dbReference type="EMBL" id="JAFHDT010000008">
    <property type="protein sequence ID" value="KAI7806914.1"/>
    <property type="molecule type" value="Genomic_DNA"/>
</dbReference>
<dbReference type="Proteomes" id="UP001059041">
    <property type="component" value="Linkage Group LG8"/>
</dbReference>
<evidence type="ECO:0000313" key="2">
    <source>
        <dbReference type="EMBL" id="KAI7806914.1"/>
    </source>
</evidence>
<dbReference type="GO" id="GO:0045944">
    <property type="term" value="P:positive regulation of transcription by RNA polymerase II"/>
    <property type="evidence" value="ECO:0007669"/>
    <property type="project" value="TreeGrafter"/>
</dbReference>
<dbReference type="GO" id="GO:0061629">
    <property type="term" value="F:RNA polymerase II-specific DNA-binding transcription factor binding"/>
    <property type="evidence" value="ECO:0007669"/>
    <property type="project" value="InterPro"/>
</dbReference>
<dbReference type="GO" id="GO:0030154">
    <property type="term" value="P:cell differentiation"/>
    <property type="evidence" value="ECO:0007669"/>
    <property type="project" value="TreeGrafter"/>
</dbReference>